<gene>
    <name evidence="7" type="ORF">BRLA_c041170</name>
</gene>
<dbReference type="HOGENOM" id="CLU_045498_5_3_9"/>
<evidence type="ECO:0000313" key="7">
    <source>
        <dbReference type="EMBL" id="AIG28394.1"/>
    </source>
</evidence>
<dbReference type="RefSeq" id="WP_003334607.1">
    <property type="nucleotide sequence ID" value="NZ_CP007806.1"/>
</dbReference>
<comment type="subcellular location">
    <subcellularLocation>
        <location evidence="6">Cell membrane</location>
        <topology evidence="6">Multi-pass membrane protein</topology>
    </subcellularLocation>
    <subcellularLocation>
        <location evidence="1">Membrane</location>
        <topology evidence="1">Multi-pass membrane protein</topology>
    </subcellularLocation>
</comment>
<dbReference type="PANTHER" id="PTHR43701:SF2">
    <property type="entry name" value="MEMBRANE TRANSPORTER PROTEIN YJNA-RELATED"/>
    <property type="match status" value="1"/>
</dbReference>
<feature type="transmembrane region" description="Helical" evidence="6">
    <location>
        <begin position="52"/>
        <end position="73"/>
    </location>
</feature>
<dbReference type="InterPro" id="IPR002781">
    <property type="entry name" value="TM_pro_TauE-like"/>
</dbReference>
<dbReference type="EMBL" id="CP007806">
    <property type="protein sequence ID" value="AIG28394.1"/>
    <property type="molecule type" value="Genomic_DNA"/>
</dbReference>
<keyword evidence="5 6" id="KW-0472">Membrane</keyword>
<dbReference type="STRING" id="1042163.BRLA_c041170"/>
<evidence type="ECO:0000313" key="8">
    <source>
        <dbReference type="Proteomes" id="UP000005850"/>
    </source>
</evidence>
<reference evidence="7 8" key="1">
    <citation type="journal article" date="2011" name="J. Bacteriol.">
        <title>Genome sequence of Brevibacillus laterosporus LMG 15441, a pathogen of invertebrates.</title>
        <authorList>
            <person name="Djukic M."/>
            <person name="Poehlein A."/>
            <person name="Thurmer A."/>
            <person name="Daniel R."/>
        </authorList>
    </citation>
    <scope>NUCLEOTIDE SEQUENCE [LARGE SCALE GENOMIC DNA]</scope>
    <source>
        <strain evidence="7 8">LMG 15441</strain>
    </source>
</reference>
<evidence type="ECO:0000256" key="3">
    <source>
        <dbReference type="ARBA" id="ARBA00022692"/>
    </source>
</evidence>
<feature type="transmembrane region" description="Helical" evidence="6">
    <location>
        <begin position="80"/>
        <end position="102"/>
    </location>
</feature>
<comment type="similarity">
    <text evidence="2 6">Belongs to the 4-toluene sulfonate uptake permease (TSUP) (TC 2.A.102) family.</text>
</comment>
<proteinExistence type="inferred from homology"/>
<feature type="transmembrane region" description="Helical" evidence="6">
    <location>
        <begin position="108"/>
        <end position="126"/>
    </location>
</feature>
<feature type="transmembrane region" description="Helical" evidence="6">
    <location>
        <begin position="160"/>
        <end position="188"/>
    </location>
</feature>
<dbReference type="InterPro" id="IPR051598">
    <property type="entry name" value="TSUP/Inactive_protease-like"/>
</dbReference>
<dbReference type="Proteomes" id="UP000005850">
    <property type="component" value="Chromosome"/>
</dbReference>
<keyword evidence="4 6" id="KW-1133">Transmembrane helix</keyword>
<name>A0A075R947_BRELA</name>
<dbReference type="KEGG" id="blr:BRLA_c041170"/>
<evidence type="ECO:0000256" key="1">
    <source>
        <dbReference type="ARBA" id="ARBA00004141"/>
    </source>
</evidence>
<dbReference type="GO" id="GO:0005886">
    <property type="term" value="C:plasma membrane"/>
    <property type="evidence" value="ECO:0007669"/>
    <property type="project" value="UniProtKB-SubCell"/>
</dbReference>
<dbReference type="Pfam" id="PF01925">
    <property type="entry name" value="TauE"/>
    <property type="match status" value="1"/>
</dbReference>
<evidence type="ECO:0000256" key="6">
    <source>
        <dbReference type="RuleBase" id="RU363041"/>
    </source>
</evidence>
<evidence type="ECO:0000256" key="5">
    <source>
        <dbReference type="ARBA" id="ARBA00023136"/>
    </source>
</evidence>
<dbReference type="eggNOG" id="COG0730">
    <property type="taxonomic scope" value="Bacteria"/>
</dbReference>
<feature type="transmembrane region" description="Helical" evidence="6">
    <location>
        <begin position="255"/>
        <end position="274"/>
    </location>
</feature>
<dbReference type="PANTHER" id="PTHR43701">
    <property type="entry name" value="MEMBRANE TRANSPORTER PROTEIN MJ0441-RELATED"/>
    <property type="match status" value="1"/>
</dbReference>
<feature type="transmembrane region" description="Helical" evidence="6">
    <location>
        <begin position="194"/>
        <end position="212"/>
    </location>
</feature>
<organism evidence="7 8">
    <name type="scientific">Brevibacillus laterosporus LMG 15441</name>
    <dbReference type="NCBI Taxonomy" id="1042163"/>
    <lineage>
        <taxon>Bacteria</taxon>
        <taxon>Bacillati</taxon>
        <taxon>Bacillota</taxon>
        <taxon>Bacilli</taxon>
        <taxon>Bacillales</taxon>
        <taxon>Paenibacillaceae</taxon>
        <taxon>Brevibacillus</taxon>
    </lineage>
</organism>
<feature type="transmembrane region" description="Helical" evidence="6">
    <location>
        <begin position="7"/>
        <end position="40"/>
    </location>
</feature>
<protein>
    <recommendedName>
        <fullName evidence="6">Probable membrane transporter protein</fullName>
    </recommendedName>
</protein>
<evidence type="ECO:0000256" key="4">
    <source>
        <dbReference type="ARBA" id="ARBA00022989"/>
    </source>
</evidence>
<sequence>MVIALFILLFMFIGLFAGVMGSLVGIGGGMFFVPALLYFGNMYEPGSITPQIASGTSLLVIAITALSSSISFWKQKKVEVQAAVLFFIGSAPGAIVGVYVNKWLNSDSFYLLFGLFQISMFILLMIKDKFKPRTNQWKIVKTYVDEQGEQQVYGYNRISAIIIAFFVGIISSLFGVGGGILMVPALIVLYRFPAHMATATSMCIIFLSAVVGSTTNIINEHIHWFYVLGLAPGAWIGGAIGAIVSNKLKGKTLILLLRIMILAIAVQMICKAFVA</sequence>
<dbReference type="AlphaFoldDB" id="A0A075R947"/>
<evidence type="ECO:0000256" key="2">
    <source>
        <dbReference type="ARBA" id="ARBA00009142"/>
    </source>
</evidence>
<keyword evidence="3 6" id="KW-0812">Transmembrane</keyword>
<keyword evidence="8" id="KW-1185">Reference proteome</keyword>
<accession>A0A075R947</accession>
<feature type="transmembrane region" description="Helical" evidence="6">
    <location>
        <begin position="224"/>
        <end position="243"/>
    </location>
</feature>
<keyword evidence="6" id="KW-1003">Cell membrane</keyword>